<dbReference type="PANTHER" id="PTHR43130">
    <property type="entry name" value="ARAC-FAMILY TRANSCRIPTIONAL REGULATOR"/>
    <property type="match status" value="1"/>
</dbReference>
<gene>
    <name evidence="2" type="ORF">M8330_03305</name>
</gene>
<dbReference type="AlphaFoldDB" id="A0A9X2D502"/>
<proteinExistence type="predicted"/>
<reference evidence="2" key="1">
    <citation type="submission" date="2022-05" db="EMBL/GenBank/DDBJ databases">
        <authorList>
            <person name="Tuo L."/>
        </authorList>
    </citation>
    <scope>NUCLEOTIDE SEQUENCE</scope>
    <source>
        <strain evidence="2">BSK12Z-4</strain>
    </source>
</reference>
<accession>A0A9X2D502</accession>
<comment type="caution">
    <text evidence="2">The sequence shown here is derived from an EMBL/GenBank/DDBJ whole genome shotgun (WGS) entry which is preliminary data.</text>
</comment>
<protein>
    <submittedName>
        <fullName evidence="2">DJ-1/PfpI family protein</fullName>
    </submittedName>
</protein>
<feature type="domain" description="DJ-1/PfpI" evidence="1">
    <location>
        <begin position="4"/>
        <end position="178"/>
    </location>
</feature>
<dbReference type="InterPro" id="IPR052158">
    <property type="entry name" value="INH-QAR"/>
</dbReference>
<dbReference type="Proteomes" id="UP001139485">
    <property type="component" value="Unassembled WGS sequence"/>
</dbReference>
<dbReference type="PANTHER" id="PTHR43130:SF3">
    <property type="entry name" value="HTH-TYPE TRANSCRIPTIONAL REGULATOR RV1931C"/>
    <property type="match status" value="1"/>
</dbReference>
<evidence type="ECO:0000259" key="1">
    <source>
        <dbReference type="Pfam" id="PF01965"/>
    </source>
</evidence>
<dbReference type="InterPro" id="IPR002818">
    <property type="entry name" value="DJ-1/PfpI"/>
</dbReference>
<keyword evidence="3" id="KW-1185">Reference proteome</keyword>
<evidence type="ECO:0000313" key="3">
    <source>
        <dbReference type="Proteomes" id="UP001139485"/>
    </source>
</evidence>
<sequence length="205" mass="21197">MSTRRVAILAFPDMEVLDHAGPYEVFHVAGELAAGVGAPGFEVVSVGLRPGPVAGRGGFTVVPDHTIETLPGTDLLVVPGGAGTRPLLGDEALAAFLRERAATCEALLSVCTGALLLASAGLLAGRPALTHHTALTELAALEPTAEVVTGRRFVRTDETVWCSGGISAGIDLSLHVVETLAGRPLRDAVVEEMEWGWCQGRGSAD</sequence>
<dbReference type="CDD" id="cd03139">
    <property type="entry name" value="GATase1_PfpI_2"/>
    <property type="match status" value="1"/>
</dbReference>
<dbReference type="SUPFAM" id="SSF52317">
    <property type="entry name" value="Class I glutamine amidotransferase-like"/>
    <property type="match status" value="1"/>
</dbReference>
<evidence type="ECO:0000313" key="2">
    <source>
        <dbReference type="EMBL" id="MCM0619323.1"/>
    </source>
</evidence>
<dbReference type="Pfam" id="PF01965">
    <property type="entry name" value="DJ-1_PfpI"/>
    <property type="match status" value="1"/>
</dbReference>
<dbReference type="InterPro" id="IPR029062">
    <property type="entry name" value="Class_I_gatase-like"/>
</dbReference>
<dbReference type="EMBL" id="JAMOIL010000002">
    <property type="protein sequence ID" value="MCM0619323.1"/>
    <property type="molecule type" value="Genomic_DNA"/>
</dbReference>
<dbReference type="RefSeq" id="WP_250826178.1">
    <property type="nucleotide sequence ID" value="NZ_JAMOIL010000002.1"/>
</dbReference>
<dbReference type="Gene3D" id="3.40.50.880">
    <property type="match status" value="1"/>
</dbReference>
<organism evidence="2 3">
    <name type="scientific">Nocardioides bruguierae</name>
    <dbReference type="NCBI Taxonomy" id="2945102"/>
    <lineage>
        <taxon>Bacteria</taxon>
        <taxon>Bacillati</taxon>
        <taxon>Actinomycetota</taxon>
        <taxon>Actinomycetes</taxon>
        <taxon>Propionibacteriales</taxon>
        <taxon>Nocardioidaceae</taxon>
        <taxon>Nocardioides</taxon>
    </lineage>
</organism>
<name>A0A9X2D502_9ACTN</name>